<dbReference type="PANTHER" id="PTHR33048">
    <property type="entry name" value="PTH11-LIKE INTEGRAL MEMBRANE PROTEIN (AFU_ORTHOLOGUE AFUA_5G11245)"/>
    <property type="match status" value="1"/>
</dbReference>
<evidence type="ECO:0000259" key="7">
    <source>
        <dbReference type="Pfam" id="PF20684"/>
    </source>
</evidence>
<dbReference type="Pfam" id="PF20684">
    <property type="entry name" value="Fung_rhodopsin"/>
    <property type="match status" value="1"/>
</dbReference>
<dbReference type="OrthoDB" id="5393606at2759"/>
<evidence type="ECO:0000256" key="3">
    <source>
        <dbReference type="ARBA" id="ARBA00022989"/>
    </source>
</evidence>
<dbReference type="AlphaFoldDB" id="A0A2T2PCL0"/>
<evidence type="ECO:0000256" key="4">
    <source>
        <dbReference type="ARBA" id="ARBA00023136"/>
    </source>
</evidence>
<evidence type="ECO:0000256" key="5">
    <source>
        <dbReference type="ARBA" id="ARBA00038359"/>
    </source>
</evidence>
<evidence type="ECO:0000313" key="9">
    <source>
        <dbReference type="Proteomes" id="UP000240883"/>
    </source>
</evidence>
<keyword evidence="2 6" id="KW-0812">Transmembrane</keyword>
<feature type="domain" description="Rhodopsin" evidence="7">
    <location>
        <begin position="29"/>
        <end position="272"/>
    </location>
</feature>
<evidence type="ECO:0000313" key="8">
    <source>
        <dbReference type="EMBL" id="PSN75397.1"/>
    </source>
</evidence>
<accession>A0A2T2PCL0</accession>
<reference evidence="8 9" key="1">
    <citation type="journal article" date="2018" name="Front. Microbiol.">
        <title>Genome-Wide Analysis of Corynespora cassiicola Leaf Fall Disease Putative Effectors.</title>
        <authorList>
            <person name="Lopez D."/>
            <person name="Ribeiro S."/>
            <person name="Label P."/>
            <person name="Fumanal B."/>
            <person name="Venisse J.S."/>
            <person name="Kohler A."/>
            <person name="de Oliveira R.R."/>
            <person name="Labutti K."/>
            <person name="Lipzen A."/>
            <person name="Lail K."/>
            <person name="Bauer D."/>
            <person name="Ohm R.A."/>
            <person name="Barry K.W."/>
            <person name="Spatafora J."/>
            <person name="Grigoriev I.V."/>
            <person name="Martin F.M."/>
            <person name="Pujade-Renaud V."/>
        </authorList>
    </citation>
    <scope>NUCLEOTIDE SEQUENCE [LARGE SCALE GENOMIC DNA]</scope>
    <source>
        <strain evidence="8 9">Philippines</strain>
    </source>
</reference>
<dbReference type="InterPro" id="IPR052337">
    <property type="entry name" value="SAT4-like"/>
</dbReference>
<keyword evidence="9" id="KW-1185">Reference proteome</keyword>
<dbReference type="PANTHER" id="PTHR33048:SF157">
    <property type="entry name" value="INTEGRAL MEMBRANE PROTEIN"/>
    <property type="match status" value="1"/>
</dbReference>
<evidence type="ECO:0000256" key="1">
    <source>
        <dbReference type="ARBA" id="ARBA00004141"/>
    </source>
</evidence>
<dbReference type="GO" id="GO:0016020">
    <property type="term" value="C:membrane"/>
    <property type="evidence" value="ECO:0007669"/>
    <property type="project" value="UniProtKB-SubCell"/>
</dbReference>
<organism evidence="8 9">
    <name type="scientific">Corynespora cassiicola Philippines</name>
    <dbReference type="NCBI Taxonomy" id="1448308"/>
    <lineage>
        <taxon>Eukaryota</taxon>
        <taxon>Fungi</taxon>
        <taxon>Dikarya</taxon>
        <taxon>Ascomycota</taxon>
        <taxon>Pezizomycotina</taxon>
        <taxon>Dothideomycetes</taxon>
        <taxon>Pleosporomycetidae</taxon>
        <taxon>Pleosporales</taxon>
        <taxon>Corynesporascaceae</taxon>
        <taxon>Corynespora</taxon>
    </lineage>
</organism>
<name>A0A2T2PCL0_CORCC</name>
<keyword evidence="4 6" id="KW-0472">Membrane</keyword>
<protein>
    <recommendedName>
        <fullName evidence="7">Rhodopsin domain-containing protein</fullName>
    </recommendedName>
</protein>
<gene>
    <name evidence="8" type="ORF">BS50DRAFT_628590</name>
</gene>
<proteinExistence type="inferred from homology"/>
<feature type="transmembrane region" description="Helical" evidence="6">
    <location>
        <begin position="7"/>
        <end position="26"/>
    </location>
</feature>
<comment type="subcellular location">
    <subcellularLocation>
        <location evidence="1">Membrane</location>
        <topology evidence="1">Multi-pass membrane protein</topology>
    </subcellularLocation>
</comment>
<comment type="similarity">
    <text evidence="5">Belongs to the SAT4 family.</text>
</comment>
<dbReference type="InterPro" id="IPR049326">
    <property type="entry name" value="Rhodopsin_dom_fungi"/>
</dbReference>
<dbReference type="Proteomes" id="UP000240883">
    <property type="component" value="Unassembled WGS sequence"/>
</dbReference>
<dbReference type="EMBL" id="KZ678128">
    <property type="protein sequence ID" value="PSN75397.1"/>
    <property type="molecule type" value="Genomic_DNA"/>
</dbReference>
<feature type="transmembrane region" description="Helical" evidence="6">
    <location>
        <begin position="159"/>
        <end position="182"/>
    </location>
</feature>
<sequence>MSYCTPSTSIWIYAIFTGVAMFLTGLRFLDDLFIIIGVLISCICTGIQVYNALHGSAGNAVSHDTAEMQVLIARKVDYTMIVIEKPAFGAIKLSLLFLYRRICGAWPSFRQTNNALIILVLMWTVSYILADFFICGIHIHLNWSIDGMKSREMCGDKGALLVSFAASSVVTDLMVLALPLFYIQRLHIQRGEKIGASFIFLLGTISTLAGVVRFAFLCIAYPLGRLDWGYVAPPRRDIPFILQMFNPTFWVMVELLTGAWAANFPALAPLIKWMNARIKGTNLYRSLNGSTSDVDISRPKRVQQLGNLSLH</sequence>
<evidence type="ECO:0000256" key="2">
    <source>
        <dbReference type="ARBA" id="ARBA00022692"/>
    </source>
</evidence>
<keyword evidence="3 6" id="KW-1133">Transmembrane helix</keyword>
<evidence type="ECO:0000256" key="6">
    <source>
        <dbReference type="SAM" id="Phobius"/>
    </source>
</evidence>
<feature type="transmembrane region" description="Helical" evidence="6">
    <location>
        <begin position="249"/>
        <end position="271"/>
    </location>
</feature>
<feature type="transmembrane region" description="Helical" evidence="6">
    <location>
        <begin position="32"/>
        <end position="53"/>
    </location>
</feature>
<feature type="transmembrane region" description="Helical" evidence="6">
    <location>
        <begin position="194"/>
        <end position="223"/>
    </location>
</feature>
<feature type="transmembrane region" description="Helical" evidence="6">
    <location>
        <begin position="116"/>
        <end position="139"/>
    </location>
</feature>